<evidence type="ECO:0000256" key="2">
    <source>
        <dbReference type="ARBA" id="ARBA00001946"/>
    </source>
</evidence>
<name>D4ZAK8_SHEVD</name>
<dbReference type="GO" id="GO:0000287">
    <property type="term" value="F:magnesium ion binding"/>
    <property type="evidence" value="ECO:0007669"/>
    <property type="project" value="UniProtKB-UniRule"/>
</dbReference>
<comment type="function">
    <text evidence="11">Involved in the catabolism of short chain fatty acids (SCFA) via the 2-methylcitrate cycle (propionate degradation route). Catalyzes the thermodynamically favored C-C bond cleavage of (2R,3S)-2-methylisocitrate to yield pyruvate and succinate via an alpha-carboxy-carbanion intermediate.</text>
</comment>
<dbReference type="HAMAP" id="MF_01939">
    <property type="entry name" value="PrpB"/>
    <property type="match status" value="1"/>
</dbReference>
<feature type="binding site" evidence="11">
    <location>
        <position position="117"/>
    </location>
    <ligand>
        <name>Mg(2+)</name>
        <dbReference type="ChEBI" id="CHEBI:18420"/>
    </ligand>
</feature>
<feature type="binding site" evidence="11">
    <location>
        <position position="270"/>
    </location>
    <ligand>
        <name>substrate</name>
    </ligand>
</feature>
<evidence type="ECO:0000256" key="11">
    <source>
        <dbReference type="HAMAP-Rule" id="MF_01939"/>
    </source>
</evidence>
<dbReference type="GO" id="GO:0019629">
    <property type="term" value="P:propionate catabolic process, 2-methylcitrate cycle"/>
    <property type="evidence" value="ECO:0007669"/>
    <property type="project" value="UniProtKB-UniRule"/>
</dbReference>
<comment type="function">
    <text evidence="9">Involved in the catabolism of short chain fatty acids (SCFA) via the 2-methylcitrate cycle I (propionate degradation route). Catalyzes the thermodynamically favored C-C bond cleavage of (2R,3S)-2-methylisocitrate to yield pyruvate and succinate via an alpha-carboxy-carbanion intermediate.</text>
</comment>
<evidence type="ECO:0000313" key="14">
    <source>
        <dbReference type="Proteomes" id="UP000002350"/>
    </source>
</evidence>
<evidence type="ECO:0000256" key="5">
    <source>
        <dbReference type="ARBA" id="ARBA00022723"/>
    </source>
</evidence>
<feature type="binding site" evidence="11">
    <location>
        <position position="187"/>
    </location>
    <ligand>
        <name>substrate</name>
    </ligand>
</feature>
<dbReference type="PANTHER" id="PTHR42905:SF5">
    <property type="entry name" value="CARBOXYVINYL-CARBOXYPHOSPHONATE PHOSPHORYLMUTASE, CHLOROPLASTIC"/>
    <property type="match status" value="1"/>
</dbReference>
<dbReference type="InterPro" id="IPR040442">
    <property type="entry name" value="Pyrv_kinase-like_dom_sf"/>
</dbReference>
<dbReference type="InterPro" id="IPR012695">
    <property type="entry name" value="PrpB"/>
</dbReference>
<organism evidence="13 14">
    <name type="scientific">Shewanella violacea (strain JCM 10179 / CIP 106290 / LMG 19151 / DSS12)</name>
    <dbReference type="NCBI Taxonomy" id="637905"/>
    <lineage>
        <taxon>Bacteria</taxon>
        <taxon>Pseudomonadati</taxon>
        <taxon>Pseudomonadota</taxon>
        <taxon>Gammaproteobacteria</taxon>
        <taxon>Alteromonadales</taxon>
        <taxon>Shewanellaceae</taxon>
        <taxon>Shewanella</taxon>
    </lineage>
</organism>
<evidence type="ECO:0000256" key="12">
    <source>
        <dbReference type="RuleBase" id="RU361121"/>
    </source>
</evidence>
<comment type="similarity">
    <text evidence="3 11 12">Belongs to the isocitrate lyase/PEP mutase superfamily. Methylisocitrate lyase family.</text>
</comment>
<comment type="function">
    <text evidence="12">Catalyzes the thermodynamically favored C-C bond cleavage of (2R,3S)-2-methylisocitrate to yield pyruvate and succinate.</text>
</comment>
<feature type="binding site" evidence="11">
    <location>
        <position position="217"/>
    </location>
    <ligand>
        <name>substrate</name>
    </ligand>
</feature>
<evidence type="ECO:0000313" key="13">
    <source>
        <dbReference type="EMBL" id="BAJ03053.1"/>
    </source>
</evidence>
<evidence type="ECO:0000256" key="9">
    <source>
        <dbReference type="ARBA" id="ARBA00057039"/>
    </source>
</evidence>
<keyword evidence="5 11" id="KW-0479">Metal-binding</keyword>
<dbReference type="Gene3D" id="3.20.20.60">
    <property type="entry name" value="Phosphoenolpyruvate-binding domains"/>
    <property type="match status" value="1"/>
</dbReference>
<dbReference type="AlphaFoldDB" id="D4ZAK8"/>
<dbReference type="SUPFAM" id="SSF51621">
    <property type="entry name" value="Phosphoenolpyruvate/pyruvate domain"/>
    <property type="match status" value="1"/>
</dbReference>
<dbReference type="FunFam" id="3.20.20.60:FF:000009">
    <property type="entry name" value="2-methylisocitrate lyase"/>
    <property type="match status" value="1"/>
</dbReference>
<accession>D4ZAK8</accession>
<dbReference type="HOGENOM" id="CLU_027389_3_2_6"/>
<evidence type="ECO:0000256" key="1">
    <source>
        <dbReference type="ARBA" id="ARBA00001050"/>
    </source>
</evidence>
<protein>
    <recommendedName>
        <fullName evidence="10 11">2-methylisocitrate lyase</fullName>
        <shortName evidence="11">2-MIC</shortName>
        <shortName evidence="11">MICL</shortName>
        <ecNumber evidence="4 11">4.1.3.30</ecNumber>
    </recommendedName>
    <alternativeName>
        <fullName evidence="11">(2R,3S)-2-methylisocitrate lyase</fullName>
    </alternativeName>
</protein>
<proteinExistence type="inferred from homology"/>
<evidence type="ECO:0000256" key="8">
    <source>
        <dbReference type="ARBA" id="ARBA00044762"/>
    </source>
</evidence>
<dbReference type="STRING" id="637905.SVI_3082"/>
<dbReference type="KEGG" id="svo:SVI_3082"/>
<reference evidence="14" key="1">
    <citation type="journal article" date="2010" name="Mol. Biosyst.">
        <title>Complete genome sequence and comparative analysis of Shewanella violacea, a psychrophilic and piezophilic bacterium from deep sea floor sediments.</title>
        <authorList>
            <person name="Aono E."/>
            <person name="Baba T."/>
            <person name="Ara T."/>
            <person name="Nishi T."/>
            <person name="Nakamichi T."/>
            <person name="Inamoto E."/>
            <person name="Toyonaga H."/>
            <person name="Hasegawa M."/>
            <person name="Takai Y."/>
            <person name="Okumura Y."/>
            <person name="Baba M."/>
            <person name="Tomita M."/>
            <person name="Kato C."/>
            <person name="Oshima T."/>
            <person name="Nakasone K."/>
            <person name="Mori H."/>
        </authorList>
    </citation>
    <scope>NUCLEOTIDE SEQUENCE [LARGE SCALE GENOMIC DNA]</scope>
    <source>
        <strain evidence="14">JCM 10179 / CIP 106290 / LMG 19151 / DSS12</strain>
    </source>
</reference>
<keyword evidence="6 11" id="KW-0460">Magnesium</keyword>
<comment type="pathway">
    <text evidence="11 12">Organic acid metabolism; propanoate degradation.</text>
</comment>
<comment type="subunit">
    <text evidence="8 11">Homotetramer; dimer of dimers.</text>
</comment>
<evidence type="ECO:0000256" key="6">
    <source>
        <dbReference type="ARBA" id="ARBA00022842"/>
    </source>
</evidence>
<dbReference type="EMBL" id="AP011177">
    <property type="protein sequence ID" value="BAJ03053.1"/>
    <property type="molecule type" value="Genomic_DNA"/>
</dbReference>
<dbReference type="PROSITE" id="PS00161">
    <property type="entry name" value="ISOCITRATE_LYASE"/>
    <property type="match status" value="1"/>
</dbReference>
<feature type="binding site" evidence="11">
    <location>
        <position position="299"/>
    </location>
    <ligand>
        <name>substrate</name>
    </ligand>
</feature>
<keyword evidence="7 11" id="KW-0456">Lyase</keyword>
<dbReference type="eggNOG" id="COG2513">
    <property type="taxonomic scope" value="Bacteria"/>
</dbReference>
<dbReference type="Pfam" id="PF13714">
    <property type="entry name" value="PEP_mutase"/>
    <property type="match status" value="1"/>
</dbReference>
<dbReference type="UniPathway" id="UPA00946"/>
<feature type="binding site" evidence="11">
    <location>
        <begin position="239"/>
        <end position="241"/>
    </location>
    <ligand>
        <name>substrate</name>
    </ligand>
</feature>
<comment type="cofactor">
    <cofactor evidence="2 11">
        <name>Mg(2+)</name>
        <dbReference type="ChEBI" id="CHEBI:18420"/>
    </cofactor>
</comment>
<gene>
    <name evidence="11 13" type="primary">prpB</name>
    <name evidence="13" type="ordered locus">SVI_3082</name>
</gene>
<dbReference type="NCBIfam" id="NF008455">
    <property type="entry name" value="PRK11320.1"/>
    <property type="match status" value="1"/>
</dbReference>
<dbReference type="InterPro" id="IPR018523">
    <property type="entry name" value="Isocitrate_lyase_ph_CS"/>
</dbReference>
<dbReference type="InterPro" id="IPR015813">
    <property type="entry name" value="Pyrv/PenolPyrv_kinase-like_dom"/>
</dbReference>
<evidence type="ECO:0000256" key="7">
    <source>
        <dbReference type="ARBA" id="ARBA00023239"/>
    </source>
</evidence>
<feature type="binding site" evidence="11">
    <location>
        <position position="115"/>
    </location>
    <ligand>
        <name>Mg(2+)</name>
        <dbReference type="ChEBI" id="CHEBI:18420"/>
    </ligand>
</feature>
<feature type="binding site" evidence="11">
    <location>
        <begin position="152"/>
        <end position="153"/>
    </location>
    <ligand>
        <name>substrate</name>
    </ligand>
</feature>
<feature type="binding site" evidence="11">
    <location>
        <begin position="75"/>
        <end position="77"/>
    </location>
    <ligand>
        <name>substrate</name>
    </ligand>
</feature>
<dbReference type="EC" id="4.1.3.30" evidence="4 11"/>
<dbReference type="PANTHER" id="PTHR42905">
    <property type="entry name" value="PHOSPHOENOLPYRUVATE CARBOXYLASE"/>
    <property type="match status" value="1"/>
</dbReference>
<dbReference type="Proteomes" id="UP000002350">
    <property type="component" value="Chromosome"/>
</dbReference>
<dbReference type="GO" id="GO:0046421">
    <property type="term" value="F:methylisocitrate lyase activity"/>
    <property type="evidence" value="ECO:0007669"/>
    <property type="project" value="UniProtKB-UniRule"/>
</dbReference>
<dbReference type="CDD" id="cd00377">
    <property type="entry name" value="ICL_PEPM"/>
    <property type="match status" value="1"/>
</dbReference>
<dbReference type="InterPro" id="IPR039556">
    <property type="entry name" value="ICL/PEPM"/>
</dbReference>
<dbReference type="NCBIfam" id="TIGR02317">
    <property type="entry name" value="prpB"/>
    <property type="match status" value="1"/>
</dbReference>
<sequence length="325" mass="35909">MPLLEKTLKIKLPCNKQNKNHRRPKMSESLSITVSPGKKFRLALENNTPLQIVGTINAYTAMMAKQIGHQAIYLSGGGVANASYGLPDLGMTSLNDVIVDVQRITSACDLPLMVDIDTGWGGAFNIAKTIRDMEKAGAAAVHMEDQVAQKRCGHRPNKEIVSTAEMVDRIKSAVDARTDPDFFIMARTDSFAQEGLEAAIARAKAYVAAGADGIFAEAVKTEEHYRAFTEALDVPILANITEFGQTELWNKQQLGEWGCAMVLYPLSAFRAMNKAAEMVYETILKDGDQKAVTDKMQTRMELYDYLGYHAYEQKLDVLFSEGKNK</sequence>
<evidence type="ECO:0000256" key="10">
    <source>
        <dbReference type="ARBA" id="ARBA00073849"/>
    </source>
</evidence>
<keyword evidence="14" id="KW-1185">Reference proteome</keyword>
<evidence type="ECO:0000256" key="4">
    <source>
        <dbReference type="ARBA" id="ARBA00012260"/>
    </source>
</evidence>
<evidence type="ECO:0000256" key="3">
    <source>
        <dbReference type="ARBA" id="ARBA00009282"/>
    </source>
</evidence>
<comment type="catalytic activity">
    <reaction evidence="1 11 12">
        <text>(2S,3R)-3-hydroxybutane-1,2,3-tricarboxylate = pyruvate + succinate</text>
        <dbReference type="Rhea" id="RHEA:16809"/>
        <dbReference type="ChEBI" id="CHEBI:15361"/>
        <dbReference type="ChEBI" id="CHEBI:30031"/>
        <dbReference type="ChEBI" id="CHEBI:57429"/>
        <dbReference type="EC" id="4.1.3.30"/>
    </reaction>
</comment>